<name>A0A0C3N0Y7_PISTI</name>
<evidence type="ECO:0000313" key="2">
    <source>
        <dbReference type="Proteomes" id="UP000054217"/>
    </source>
</evidence>
<dbReference type="EMBL" id="KN832086">
    <property type="protein sequence ID" value="KIN94774.1"/>
    <property type="molecule type" value="Genomic_DNA"/>
</dbReference>
<proteinExistence type="predicted"/>
<gene>
    <name evidence="1" type="ORF">M404DRAFT_1008057</name>
</gene>
<dbReference type="InParanoid" id="A0A0C3N0Y7"/>
<reference evidence="1 2" key="1">
    <citation type="submission" date="2014-04" db="EMBL/GenBank/DDBJ databases">
        <authorList>
            <consortium name="DOE Joint Genome Institute"/>
            <person name="Kuo A."/>
            <person name="Kohler A."/>
            <person name="Costa M.D."/>
            <person name="Nagy L.G."/>
            <person name="Floudas D."/>
            <person name="Copeland A."/>
            <person name="Barry K.W."/>
            <person name="Cichocki N."/>
            <person name="Veneault-Fourrey C."/>
            <person name="LaButti K."/>
            <person name="Lindquist E.A."/>
            <person name="Lipzen A."/>
            <person name="Lundell T."/>
            <person name="Morin E."/>
            <person name="Murat C."/>
            <person name="Sun H."/>
            <person name="Tunlid A."/>
            <person name="Henrissat B."/>
            <person name="Grigoriev I.V."/>
            <person name="Hibbett D.S."/>
            <person name="Martin F."/>
            <person name="Nordberg H.P."/>
            <person name="Cantor M.N."/>
            <person name="Hua S.X."/>
        </authorList>
    </citation>
    <scope>NUCLEOTIDE SEQUENCE [LARGE SCALE GENOMIC DNA]</scope>
    <source>
        <strain evidence="1 2">Marx 270</strain>
    </source>
</reference>
<evidence type="ECO:0000313" key="1">
    <source>
        <dbReference type="EMBL" id="KIN94774.1"/>
    </source>
</evidence>
<dbReference type="Proteomes" id="UP000054217">
    <property type="component" value="Unassembled WGS sequence"/>
</dbReference>
<protein>
    <submittedName>
        <fullName evidence="1">Uncharacterized protein</fullName>
    </submittedName>
</protein>
<dbReference type="HOGENOM" id="CLU_2307164_0_0_1"/>
<dbReference type="AlphaFoldDB" id="A0A0C3N0Y7"/>
<sequence length="100" mass="11502">MMMELDRTRRFHSNQCRQLKGHRSAPARVSLLSLGSCHGKNIIVTFDFARSYCAERIQGHHSGYGHRKSSRTLHSQLKNKVRFASDYLRTVRIVDMVSGI</sequence>
<accession>A0A0C3N0Y7</accession>
<organism evidence="1 2">
    <name type="scientific">Pisolithus tinctorius Marx 270</name>
    <dbReference type="NCBI Taxonomy" id="870435"/>
    <lineage>
        <taxon>Eukaryota</taxon>
        <taxon>Fungi</taxon>
        <taxon>Dikarya</taxon>
        <taxon>Basidiomycota</taxon>
        <taxon>Agaricomycotina</taxon>
        <taxon>Agaricomycetes</taxon>
        <taxon>Agaricomycetidae</taxon>
        <taxon>Boletales</taxon>
        <taxon>Sclerodermatineae</taxon>
        <taxon>Pisolithaceae</taxon>
        <taxon>Pisolithus</taxon>
    </lineage>
</organism>
<reference evidence="2" key="2">
    <citation type="submission" date="2015-01" db="EMBL/GenBank/DDBJ databases">
        <title>Evolutionary Origins and Diversification of the Mycorrhizal Mutualists.</title>
        <authorList>
            <consortium name="DOE Joint Genome Institute"/>
            <consortium name="Mycorrhizal Genomics Consortium"/>
            <person name="Kohler A."/>
            <person name="Kuo A."/>
            <person name="Nagy L.G."/>
            <person name="Floudas D."/>
            <person name="Copeland A."/>
            <person name="Barry K.W."/>
            <person name="Cichocki N."/>
            <person name="Veneault-Fourrey C."/>
            <person name="LaButti K."/>
            <person name="Lindquist E.A."/>
            <person name="Lipzen A."/>
            <person name="Lundell T."/>
            <person name="Morin E."/>
            <person name="Murat C."/>
            <person name="Riley R."/>
            <person name="Ohm R."/>
            <person name="Sun H."/>
            <person name="Tunlid A."/>
            <person name="Henrissat B."/>
            <person name="Grigoriev I.V."/>
            <person name="Hibbett D.S."/>
            <person name="Martin F."/>
        </authorList>
    </citation>
    <scope>NUCLEOTIDE SEQUENCE [LARGE SCALE GENOMIC DNA]</scope>
    <source>
        <strain evidence="2">Marx 270</strain>
    </source>
</reference>
<keyword evidence="2" id="KW-1185">Reference proteome</keyword>